<name>A0ABQ7B6G3_BRACR</name>
<feature type="compositionally biased region" description="Basic and acidic residues" evidence="1">
    <location>
        <begin position="55"/>
        <end position="64"/>
    </location>
</feature>
<evidence type="ECO:0000313" key="2">
    <source>
        <dbReference type="EMBL" id="KAF3527745.1"/>
    </source>
</evidence>
<sequence>MDNPRQAAFDPGSLHKATYYITIEEEMTIFSQKHKSTKTSSKDAASGQKSKKKNSHNDKYVHHEGEDLQGTYNYAINPEQGWTSRNTWTQNLGYDDSVFCEFHQTRGHSTVNCKVLGARLATKLLAGINFRSHRYQGFHPRFRSTSKD</sequence>
<proteinExistence type="predicted"/>
<organism evidence="2 3">
    <name type="scientific">Brassica cretica</name>
    <name type="common">Mustard</name>
    <dbReference type="NCBI Taxonomy" id="69181"/>
    <lineage>
        <taxon>Eukaryota</taxon>
        <taxon>Viridiplantae</taxon>
        <taxon>Streptophyta</taxon>
        <taxon>Embryophyta</taxon>
        <taxon>Tracheophyta</taxon>
        <taxon>Spermatophyta</taxon>
        <taxon>Magnoliopsida</taxon>
        <taxon>eudicotyledons</taxon>
        <taxon>Gunneridae</taxon>
        <taxon>Pentapetalae</taxon>
        <taxon>rosids</taxon>
        <taxon>malvids</taxon>
        <taxon>Brassicales</taxon>
        <taxon>Brassicaceae</taxon>
        <taxon>Brassiceae</taxon>
        <taxon>Brassica</taxon>
    </lineage>
</organism>
<reference evidence="2 3" key="1">
    <citation type="journal article" date="2020" name="BMC Genomics">
        <title>Intraspecific diversification of the crop wild relative Brassica cretica Lam. using demographic model selection.</title>
        <authorList>
            <person name="Kioukis A."/>
            <person name="Michalopoulou V.A."/>
            <person name="Briers L."/>
            <person name="Pirintsos S."/>
            <person name="Studholme D.J."/>
            <person name="Pavlidis P."/>
            <person name="Sarris P.F."/>
        </authorList>
    </citation>
    <scope>NUCLEOTIDE SEQUENCE [LARGE SCALE GENOMIC DNA]</scope>
    <source>
        <strain evidence="3">cv. PFS-1207/04</strain>
    </source>
</reference>
<evidence type="ECO:0000313" key="3">
    <source>
        <dbReference type="Proteomes" id="UP000266723"/>
    </source>
</evidence>
<keyword evidence="3" id="KW-1185">Reference proteome</keyword>
<protein>
    <submittedName>
        <fullName evidence="2">Uncharacterized protein</fullName>
    </submittedName>
</protein>
<dbReference type="EMBL" id="QGKV02001507">
    <property type="protein sequence ID" value="KAF3527745.1"/>
    <property type="molecule type" value="Genomic_DNA"/>
</dbReference>
<comment type="caution">
    <text evidence="2">The sequence shown here is derived from an EMBL/GenBank/DDBJ whole genome shotgun (WGS) entry which is preliminary data.</text>
</comment>
<feature type="region of interest" description="Disordered" evidence="1">
    <location>
        <begin position="32"/>
        <end position="64"/>
    </location>
</feature>
<evidence type="ECO:0000256" key="1">
    <source>
        <dbReference type="SAM" id="MobiDB-lite"/>
    </source>
</evidence>
<gene>
    <name evidence="2" type="ORF">DY000_02039240</name>
</gene>
<accession>A0ABQ7B6G3</accession>
<dbReference type="Proteomes" id="UP000266723">
    <property type="component" value="Unassembled WGS sequence"/>
</dbReference>